<dbReference type="SUPFAM" id="SSF50998">
    <property type="entry name" value="Quinoprotein alcohol dehydrogenase-like"/>
    <property type="match status" value="1"/>
</dbReference>
<feature type="signal peptide" evidence="9">
    <location>
        <begin position="1"/>
        <end position="33"/>
    </location>
</feature>
<keyword evidence="3 7" id="KW-0597">Phosphoprotein</keyword>
<evidence type="ECO:0000256" key="2">
    <source>
        <dbReference type="ARBA" id="ARBA00012438"/>
    </source>
</evidence>
<feature type="domain" description="Response regulatory" evidence="12">
    <location>
        <begin position="1090"/>
        <end position="1205"/>
    </location>
</feature>
<dbReference type="CDD" id="cd00082">
    <property type="entry name" value="HisKA"/>
    <property type="match status" value="1"/>
</dbReference>
<keyword evidence="9" id="KW-0732">Signal</keyword>
<gene>
    <name evidence="13" type="ORF">DDR33_21605</name>
</gene>
<dbReference type="GO" id="GO:0003700">
    <property type="term" value="F:DNA-binding transcription factor activity"/>
    <property type="evidence" value="ECO:0007669"/>
    <property type="project" value="InterPro"/>
</dbReference>
<feature type="modified residue" description="4-aspartylphosphate" evidence="7">
    <location>
        <position position="1138"/>
    </location>
</feature>
<dbReference type="OrthoDB" id="9809670at2"/>
<dbReference type="Gene3D" id="1.10.10.60">
    <property type="entry name" value="Homeodomain-like"/>
    <property type="match status" value="2"/>
</dbReference>
<dbReference type="InterPro" id="IPR018060">
    <property type="entry name" value="HTH_AraC"/>
</dbReference>
<keyword evidence="8" id="KW-1133">Transmembrane helix</keyword>
<dbReference type="InterPro" id="IPR005467">
    <property type="entry name" value="His_kinase_dom"/>
</dbReference>
<evidence type="ECO:0000256" key="5">
    <source>
        <dbReference type="ARBA" id="ARBA00023125"/>
    </source>
</evidence>
<protein>
    <recommendedName>
        <fullName evidence="2">histidine kinase</fullName>
        <ecNumber evidence="2">2.7.13.3</ecNumber>
    </recommendedName>
</protein>
<evidence type="ECO:0000256" key="4">
    <source>
        <dbReference type="ARBA" id="ARBA00023015"/>
    </source>
</evidence>
<dbReference type="Proteomes" id="UP000245647">
    <property type="component" value="Unassembled WGS sequence"/>
</dbReference>
<dbReference type="InterPro" id="IPR011110">
    <property type="entry name" value="Reg_prop"/>
</dbReference>
<evidence type="ECO:0000313" key="14">
    <source>
        <dbReference type="Proteomes" id="UP000245647"/>
    </source>
</evidence>
<dbReference type="FunFam" id="3.40.50.2300:FF:000138">
    <property type="entry name" value="Two-component system sensor histidine kinase/response regulator"/>
    <property type="match status" value="1"/>
</dbReference>
<keyword evidence="6" id="KW-0804">Transcription</keyword>
<reference evidence="13 14" key="1">
    <citation type="submission" date="2018-04" db="EMBL/GenBank/DDBJ databases">
        <title>Pedobacter chongqingensis sp. nov., isolated from a rottenly hemp rope.</title>
        <authorList>
            <person name="Cai Y."/>
        </authorList>
    </citation>
    <scope>NUCLEOTIDE SEQUENCE [LARGE SCALE GENOMIC DNA]</scope>
    <source>
        <strain evidence="13 14">FJ4-8</strain>
    </source>
</reference>
<dbReference type="SUPFAM" id="SSF46689">
    <property type="entry name" value="Homeodomain-like"/>
    <property type="match status" value="1"/>
</dbReference>
<evidence type="ECO:0000313" key="13">
    <source>
        <dbReference type="EMBL" id="PWG78561.1"/>
    </source>
</evidence>
<dbReference type="GO" id="GO:0043565">
    <property type="term" value="F:sequence-specific DNA binding"/>
    <property type="evidence" value="ECO:0007669"/>
    <property type="project" value="InterPro"/>
</dbReference>
<evidence type="ECO:0000259" key="11">
    <source>
        <dbReference type="PROSITE" id="PS50109"/>
    </source>
</evidence>
<keyword evidence="14" id="KW-1185">Reference proteome</keyword>
<accession>A0A2U2PAX9</accession>
<feature type="transmembrane region" description="Helical" evidence="8">
    <location>
        <begin position="789"/>
        <end position="809"/>
    </location>
</feature>
<keyword evidence="5" id="KW-0238">DNA-binding</keyword>
<evidence type="ECO:0000256" key="3">
    <source>
        <dbReference type="ARBA" id="ARBA00022553"/>
    </source>
</evidence>
<dbReference type="InterPro" id="IPR011123">
    <property type="entry name" value="Y_Y_Y"/>
</dbReference>
<dbReference type="FunFam" id="2.60.40.10:FF:000791">
    <property type="entry name" value="Two-component system sensor histidine kinase/response regulator"/>
    <property type="match status" value="1"/>
</dbReference>
<dbReference type="InterPro" id="IPR003594">
    <property type="entry name" value="HATPase_dom"/>
</dbReference>
<dbReference type="InterPro" id="IPR036097">
    <property type="entry name" value="HisK_dim/P_sf"/>
</dbReference>
<dbReference type="Gene3D" id="3.30.565.10">
    <property type="entry name" value="Histidine kinase-like ATPase, C-terminal domain"/>
    <property type="match status" value="1"/>
</dbReference>
<dbReference type="SMART" id="SM00387">
    <property type="entry name" value="HATPase_c"/>
    <property type="match status" value="1"/>
</dbReference>
<dbReference type="InterPro" id="IPR011006">
    <property type="entry name" value="CheY-like_superfamily"/>
</dbReference>
<dbReference type="SMART" id="SM00342">
    <property type="entry name" value="HTH_ARAC"/>
    <property type="match status" value="1"/>
</dbReference>
<evidence type="ECO:0000256" key="1">
    <source>
        <dbReference type="ARBA" id="ARBA00000085"/>
    </source>
</evidence>
<organism evidence="13 14">
    <name type="scientific">Pararcticibacter amylolyticus</name>
    <dbReference type="NCBI Taxonomy" id="2173175"/>
    <lineage>
        <taxon>Bacteria</taxon>
        <taxon>Pseudomonadati</taxon>
        <taxon>Bacteroidota</taxon>
        <taxon>Sphingobacteriia</taxon>
        <taxon>Sphingobacteriales</taxon>
        <taxon>Sphingobacteriaceae</taxon>
        <taxon>Pararcticibacter</taxon>
    </lineage>
</organism>
<dbReference type="FunFam" id="1.10.287.130:FF:000045">
    <property type="entry name" value="Two-component system sensor histidine kinase/response regulator"/>
    <property type="match status" value="1"/>
</dbReference>
<dbReference type="SUPFAM" id="SSF63829">
    <property type="entry name" value="Calcium-dependent phosphotriesterase"/>
    <property type="match status" value="2"/>
</dbReference>
<dbReference type="Gene3D" id="3.40.50.2300">
    <property type="match status" value="1"/>
</dbReference>
<dbReference type="PROSITE" id="PS50109">
    <property type="entry name" value="HIS_KIN"/>
    <property type="match status" value="1"/>
</dbReference>
<dbReference type="PROSITE" id="PS50110">
    <property type="entry name" value="RESPONSE_REGULATORY"/>
    <property type="match status" value="1"/>
</dbReference>
<dbReference type="InterPro" id="IPR009057">
    <property type="entry name" value="Homeodomain-like_sf"/>
</dbReference>
<dbReference type="Gene3D" id="1.10.287.130">
    <property type="match status" value="1"/>
</dbReference>
<dbReference type="SMART" id="SM00448">
    <property type="entry name" value="REC"/>
    <property type="match status" value="1"/>
</dbReference>
<evidence type="ECO:0000256" key="6">
    <source>
        <dbReference type="ARBA" id="ARBA00023163"/>
    </source>
</evidence>
<feature type="chain" id="PRO_5015632047" description="histidine kinase" evidence="9">
    <location>
        <begin position="34"/>
        <end position="1334"/>
    </location>
</feature>
<dbReference type="Pfam" id="PF00512">
    <property type="entry name" value="HisKA"/>
    <property type="match status" value="1"/>
</dbReference>
<keyword evidence="13" id="KW-0418">Kinase</keyword>
<dbReference type="PROSITE" id="PS00041">
    <property type="entry name" value="HTH_ARAC_FAMILY_1"/>
    <property type="match status" value="1"/>
</dbReference>
<dbReference type="CDD" id="cd00075">
    <property type="entry name" value="HATPase"/>
    <property type="match status" value="1"/>
</dbReference>
<evidence type="ECO:0000256" key="9">
    <source>
        <dbReference type="SAM" id="SignalP"/>
    </source>
</evidence>
<sequence length="1334" mass="151825">MLPVAGFRNQCRAKAFWCIVFFFFAFHSLSQPAQSYYFRKLDITNGLSQNTVNAILQDRNGFMWFGTKDGLNRYDGVTVKVFKGNDGSATGLDHSFITTLFEDREGNIWVGTDVGAYLYNPRKEQFERFSVVARNGRSVDRTVNKIGSGPGGSILFAVHGRGLFSYNTVRKELLNFPFEDKGSVRDFYPDRQNGLWISFYKGLYVTHDHFKTLKPYTSNQGKEPFKDELINSLFLAEDNKLYAGSETNGMMELDLHTGEVKKLALPAAQTGPLFVRCIYPYSANELWIGTEIGVFVYDRRTGTSRHLQHARSDPFSISDNAIYSLYKDKEGGMWIGSYFGGVNYFPGQTTYFEKYYPTDNKGALKGQRVREIVRGHGDQLWIGTEDAGLFRFNRSDRTFEHFAPSKGFSNIHGLCMDGDLLWVGTFSQGVRVINTRTGQIKSYTAGDHPATIRNNFVFSVRKASTGHIWLGTSMGLIRYNKSTGAFETVPELDNNLVYDILEDSKGNIWVATYTNGVFLHDAVHKKWMHFQHSDDKRSLPHNKVLSIFEDSNKQIWLTTEGRGFCKFEPEQGTFKRYPARPGPLNGVVYQMVEDGKGFFWLTTNSGLVRFDPRNGLTKTYTQASGLLDKQFNYKSGYRDDDGTILLGSINGLIAFKPDTFTENRYIPPVYITGFLIFNQPAVAGQPGSPLHKSIIFSDSITLKHDQDHFSLRIAALSYQAPEINFLQYKLEGLEDKWQRVTESSLVSYSNLASGKYVFRVRGSNNDGLWNPQERRLHITILAPFYLTRWAYAIYTGVFIGLVYMLVRFLKRRQRFRQTLFIQKLEQDKEREIHDAMIRFFTNITHEIRTPLTLIRGPLENIMVQSNLQDEDTLDDLRIMKKNTDRLLDLTNQLLDFRKIEKSVYTLNVSECNISKLITELQQSFSPLVKEYNRTFALEMDNDDFTAVIDKEAVTKIISNLFSNAVKYAAHTIRAELITIQADGMFEIRVATDGPEIGPEQYDDIFKPFIRLHEHGQINGTGLGMHLARTLAELHGGSLRILRDEIYNVFSLVLPAHRENAVTVPVSAEENSTAGLPVYSAGSEPANRVHTILIVEDNGDMQRFIRKLLADKYHVLMAANGTEALEVLKKNMVTLVISDIMMPQMTGIELCGKIKSDIRYSHIPLILLTAKTNLQSKIEGMETGADAYVEKPFSPEYLAAMVANLILGREKLRDAFLKNPMVTSSTMITTETDKVFLDALREAIHRNIQNPDFKMEDLAESLNISRASFYRKIKGVLDMSPNEYLRLERLKMAAVLIRKNKYQIGEICHLVGFNSPSYFSRCFQEQFGVAPKDFN</sequence>
<evidence type="ECO:0000259" key="10">
    <source>
        <dbReference type="PROSITE" id="PS01124"/>
    </source>
</evidence>
<keyword evidence="13" id="KW-0808">Transferase</keyword>
<dbReference type="EMBL" id="QEAS01000023">
    <property type="protein sequence ID" value="PWG78561.1"/>
    <property type="molecule type" value="Genomic_DNA"/>
</dbReference>
<dbReference type="PANTHER" id="PTHR43547">
    <property type="entry name" value="TWO-COMPONENT HISTIDINE KINASE"/>
    <property type="match status" value="1"/>
</dbReference>
<dbReference type="InterPro" id="IPR013783">
    <property type="entry name" value="Ig-like_fold"/>
</dbReference>
<dbReference type="Pfam" id="PF07494">
    <property type="entry name" value="Reg_prop"/>
    <property type="match status" value="5"/>
</dbReference>
<evidence type="ECO:0000256" key="7">
    <source>
        <dbReference type="PROSITE-ProRule" id="PRU00169"/>
    </source>
</evidence>
<comment type="catalytic activity">
    <reaction evidence="1">
        <text>ATP + protein L-histidine = ADP + protein N-phospho-L-histidine.</text>
        <dbReference type="EC" id="2.7.13.3"/>
    </reaction>
</comment>
<evidence type="ECO:0000259" key="12">
    <source>
        <dbReference type="PROSITE" id="PS50110"/>
    </source>
</evidence>
<feature type="domain" description="HTH araC/xylS-type" evidence="10">
    <location>
        <begin position="1237"/>
        <end position="1334"/>
    </location>
</feature>
<dbReference type="InterPro" id="IPR011047">
    <property type="entry name" value="Quinoprotein_ADH-like_sf"/>
</dbReference>
<name>A0A2U2PAX9_9SPHI</name>
<dbReference type="SUPFAM" id="SSF47384">
    <property type="entry name" value="Homodimeric domain of signal transducing histidine kinase"/>
    <property type="match status" value="1"/>
</dbReference>
<dbReference type="FunFam" id="2.130.10.10:FF:000891">
    <property type="entry name" value="Two-component system sensor histidine kinase/response regulator, hybrid (One-component system)"/>
    <property type="match status" value="1"/>
</dbReference>
<dbReference type="InterPro" id="IPR018062">
    <property type="entry name" value="HTH_AraC-typ_CS"/>
</dbReference>
<dbReference type="Pfam" id="PF02518">
    <property type="entry name" value="HATPase_c"/>
    <property type="match status" value="1"/>
</dbReference>
<dbReference type="Gene3D" id="2.130.10.10">
    <property type="entry name" value="YVTN repeat-like/Quinoprotein amine dehydrogenase"/>
    <property type="match status" value="2"/>
</dbReference>
<dbReference type="SMART" id="SM00388">
    <property type="entry name" value="HisKA"/>
    <property type="match status" value="1"/>
</dbReference>
<dbReference type="InterPro" id="IPR036890">
    <property type="entry name" value="HATPase_C_sf"/>
</dbReference>
<dbReference type="InterPro" id="IPR001789">
    <property type="entry name" value="Sig_transdc_resp-reg_receiver"/>
</dbReference>
<dbReference type="Pfam" id="PF12833">
    <property type="entry name" value="HTH_18"/>
    <property type="match status" value="1"/>
</dbReference>
<dbReference type="Pfam" id="PF07495">
    <property type="entry name" value="Y_Y_Y"/>
    <property type="match status" value="1"/>
</dbReference>
<dbReference type="PANTHER" id="PTHR43547:SF2">
    <property type="entry name" value="HYBRID SIGNAL TRANSDUCTION HISTIDINE KINASE C"/>
    <property type="match status" value="1"/>
</dbReference>
<dbReference type="Gene3D" id="2.60.40.10">
    <property type="entry name" value="Immunoglobulins"/>
    <property type="match status" value="1"/>
</dbReference>
<dbReference type="InterPro" id="IPR003661">
    <property type="entry name" value="HisK_dim/P_dom"/>
</dbReference>
<keyword evidence="8" id="KW-0472">Membrane</keyword>
<dbReference type="GO" id="GO:0000155">
    <property type="term" value="F:phosphorelay sensor kinase activity"/>
    <property type="evidence" value="ECO:0007669"/>
    <property type="project" value="InterPro"/>
</dbReference>
<evidence type="ECO:0000256" key="8">
    <source>
        <dbReference type="SAM" id="Phobius"/>
    </source>
</evidence>
<dbReference type="InterPro" id="IPR015943">
    <property type="entry name" value="WD40/YVTN_repeat-like_dom_sf"/>
</dbReference>
<proteinExistence type="predicted"/>
<dbReference type="Pfam" id="PF00072">
    <property type="entry name" value="Response_reg"/>
    <property type="match status" value="1"/>
</dbReference>
<feature type="domain" description="Histidine kinase" evidence="11">
    <location>
        <begin position="842"/>
        <end position="1057"/>
    </location>
</feature>
<comment type="caution">
    <text evidence="13">The sequence shown here is derived from an EMBL/GenBank/DDBJ whole genome shotgun (WGS) entry which is preliminary data.</text>
</comment>
<dbReference type="SUPFAM" id="SSF55874">
    <property type="entry name" value="ATPase domain of HSP90 chaperone/DNA topoisomerase II/histidine kinase"/>
    <property type="match status" value="1"/>
</dbReference>
<keyword evidence="4" id="KW-0805">Transcription regulation</keyword>
<keyword evidence="8" id="KW-0812">Transmembrane</keyword>
<dbReference type="SUPFAM" id="SSF52172">
    <property type="entry name" value="CheY-like"/>
    <property type="match status" value="1"/>
</dbReference>
<dbReference type="PROSITE" id="PS01124">
    <property type="entry name" value="HTH_ARAC_FAMILY_2"/>
    <property type="match status" value="1"/>
</dbReference>
<dbReference type="EC" id="2.7.13.3" evidence="2"/>